<dbReference type="RefSeq" id="WP_135525878.1">
    <property type="nucleotide sequence ID" value="NZ_SRLH01000003.1"/>
</dbReference>
<keyword evidence="2" id="KW-1185">Reference proteome</keyword>
<evidence type="ECO:0000313" key="1">
    <source>
        <dbReference type="EMBL" id="TGD58618.1"/>
    </source>
</evidence>
<dbReference type="Gene3D" id="2.30.30.40">
    <property type="entry name" value="SH3 Domains"/>
    <property type="match status" value="1"/>
</dbReference>
<comment type="caution">
    <text evidence="1">The sequence shown here is derived from an EMBL/GenBank/DDBJ whole genome shotgun (WGS) entry which is preliminary data.</text>
</comment>
<protein>
    <submittedName>
        <fullName evidence="1">SH3 domain-containing protein</fullName>
    </submittedName>
</protein>
<organism evidence="1 2">
    <name type="scientific">Flavobacterium humi</name>
    <dbReference type="NCBI Taxonomy" id="2562683"/>
    <lineage>
        <taxon>Bacteria</taxon>
        <taxon>Pseudomonadati</taxon>
        <taxon>Bacteroidota</taxon>
        <taxon>Flavobacteriia</taxon>
        <taxon>Flavobacteriales</taxon>
        <taxon>Flavobacteriaceae</taxon>
        <taxon>Flavobacterium</taxon>
    </lineage>
</organism>
<gene>
    <name evidence="1" type="ORF">E4635_06810</name>
</gene>
<name>A0A4Z0L8M4_9FLAO</name>
<reference evidence="1 2" key="1">
    <citation type="submission" date="2019-04" db="EMBL/GenBank/DDBJ databases">
        <title>Flavobacterium sp. strain DS2-A Genome sequencing and assembly.</title>
        <authorList>
            <person name="Kim I."/>
        </authorList>
    </citation>
    <scope>NUCLEOTIDE SEQUENCE [LARGE SCALE GENOMIC DNA]</scope>
    <source>
        <strain evidence="1 2">DS2-A</strain>
    </source>
</reference>
<dbReference type="EMBL" id="SRLH01000003">
    <property type="protein sequence ID" value="TGD58618.1"/>
    <property type="molecule type" value="Genomic_DNA"/>
</dbReference>
<dbReference type="OrthoDB" id="743724at2"/>
<proteinExistence type="predicted"/>
<sequence>MRNYFSFLLILSSFFSYSQEEMNHSGYWNQYENVKAMIGAKNCYIRSEASAGSTLLDSLQLGKPVTILNRTENTLKIKGINVSWAEIQYEDAAGKVKSGFVWQGFLALDYVKTKQYVFLTTIDKIEKKQIEGYESEYCSITVKVLDSGNQLLEQKTFARSLNESRFFQNKLIGSLGLSNLEDIYRISFSGEACGIPTFYFYFGWTGKELLSLPEKEEVGDAGVYYHSEQFIFPKEKNGQPGLIFKEVEEAENTDESGEIFDVTTWKETYAWDGRKAVFKKKGQPKKYRKKLN</sequence>
<dbReference type="AlphaFoldDB" id="A0A4Z0L8M4"/>
<accession>A0A4Z0L8M4</accession>
<evidence type="ECO:0000313" key="2">
    <source>
        <dbReference type="Proteomes" id="UP000297407"/>
    </source>
</evidence>
<dbReference type="Proteomes" id="UP000297407">
    <property type="component" value="Unassembled WGS sequence"/>
</dbReference>